<proteinExistence type="predicted"/>
<evidence type="ECO:0000256" key="1">
    <source>
        <dbReference type="SAM" id="Phobius"/>
    </source>
</evidence>
<accession>A0A9D2PMJ6</accession>
<dbReference type="EMBL" id="DWVZ01000117">
    <property type="protein sequence ID" value="HJC63719.1"/>
    <property type="molecule type" value="Genomic_DNA"/>
</dbReference>
<evidence type="ECO:0000313" key="3">
    <source>
        <dbReference type="Proteomes" id="UP000823886"/>
    </source>
</evidence>
<dbReference type="Proteomes" id="UP000823886">
    <property type="component" value="Unassembled WGS sequence"/>
</dbReference>
<reference evidence="2" key="2">
    <citation type="submission" date="2021-04" db="EMBL/GenBank/DDBJ databases">
        <authorList>
            <person name="Gilroy R."/>
        </authorList>
    </citation>
    <scope>NUCLEOTIDE SEQUENCE</scope>
    <source>
        <strain evidence="2">ChiBcec2-3848</strain>
    </source>
</reference>
<gene>
    <name evidence="2" type="ORF">H9753_08890</name>
</gene>
<evidence type="ECO:0000313" key="2">
    <source>
        <dbReference type="EMBL" id="HJC63719.1"/>
    </source>
</evidence>
<keyword evidence="1" id="KW-0812">Transmembrane</keyword>
<keyword evidence="1" id="KW-1133">Transmembrane helix</keyword>
<organism evidence="2 3">
    <name type="scientific">Candidatus Blautia merdavium</name>
    <dbReference type="NCBI Taxonomy" id="2838494"/>
    <lineage>
        <taxon>Bacteria</taxon>
        <taxon>Bacillati</taxon>
        <taxon>Bacillota</taxon>
        <taxon>Clostridia</taxon>
        <taxon>Lachnospirales</taxon>
        <taxon>Lachnospiraceae</taxon>
        <taxon>Blautia</taxon>
    </lineage>
</organism>
<name>A0A9D2PMJ6_9FIRM</name>
<keyword evidence="1" id="KW-0472">Membrane</keyword>
<feature type="transmembrane region" description="Helical" evidence="1">
    <location>
        <begin position="6"/>
        <end position="30"/>
    </location>
</feature>
<sequence length="108" mass="12001">MKAAASFFMLFVIFCNEFLLFGIGGIKILFGPAAYHAEDKEGKEKKEKKEYNTQHKSLLGFLQAGKSLPEPQKDFYSLVYINSAEFIPGKREFLSPGSSSAGLSQSRP</sequence>
<comment type="caution">
    <text evidence="2">The sequence shown here is derived from an EMBL/GenBank/DDBJ whole genome shotgun (WGS) entry which is preliminary data.</text>
</comment>
<dbReference type="AlphaFoldDB" id="A0A9D2PMJ6"/>
<reference evidence="2" key="1">
    <citation type="journal article" date="2021" name="PeerJ">
        <title>Extensive microbial diversity within the chicken gut microbiome revealed by metagenomics and culture.</title>
        <authorList>
            <person name="Gilroy R."/>
            <person name="Ravi A."/>
            <person name="Getino M."/>
            <person name="Pursley I."/>
            <person name="Horton D.L."/>
            <person name="Alikhan N.F."/>
            <person name="Baker D."/>
            <person name="Gharbi K."/>
            <person name="Hall N."/>
            <person name="Watson M."/>
            <person name="Adriaenssens E.M."/>
            <person name="Foster-Nyarko E."/>
            <person name="Jarju S."/>
            <person name="Secka A."/>
            <person name="Antonio M."/>
            <person name="Oren A."/>
            <person name="Chaudhuri R.R."/>
            <person name="La Ragione R."/>
            <person name="Hildebrand F."/>
            <person name="Pallen M.J."/>
        </authorList>
    </citation>
    <scope>NUCLEOTIDE SEQUENCE</scope>
    <source>
        <strain evidence="2">ChiBcec2-3848</strain>
    </source>
</reference>
<protein>
    <submittedName>
        <fullName evidence="2">Uncharacterized protein</fullName>
    </submittedName>
</protein>